<name>A0A0N4YS12_NIPBR</name>
<organism evidence="3">
    <name type="scientific">Nippostrongylus brasiliensis</name>
    <name type="common">Rat hookworm</name>
    <dbReference type="NCBI Taxonomy" id="27835"/>
    <lineage>
        <taxon>Eukaryota</taxon>
        <taxon>Metazoa</taxon>
        <taxon>Ecdysozoa</taxon>
        <taxon>Nematoda</taxon>
        <taxon>Chromadorea</taxon>
        <taxon>Rhabditida</taxon>
        <taxon>Rhabditina</taxon>
        <taxon>Rhabditomorpha</taxon>
        <taxon>Strongyloidea</taxon>
        <taxon>Heligmosomidae</taxon>
        <taxon>Nippostrongylus</taxon>
    </lineage>
</organism>
<dbReference type="WBParaSite" id="NBR_0002003401-mRNA-1">
    <property type="protein sequence ID" value="NBR_0002003401-mRNA-1"/>
    <property type="gene ID" value="NBR_0002003401"/>
</dbReference>
<evidence type="ECO:0000313" key="3">
    <source>
        <dbReference type="WBParaSite" id="NBR_0002003401-mRNA-1"/>
    </source>
</evidence>
<reference evidence="1 2" key="2">
    <citation type="submission" date="2018-11" db="EMBL/GenBank/DDBJ databases">
        <authorList>
            <consortium name="Pathogen Informatics"/>
        </authorList>
    </citation>
    <scope>NUCLEOTIDE SEQUENCE [LARGE SCALE GENOMIC DNA]</scope>
</reference>
<gene>
    <name evidence="1" type="ORF">NBR_LOCUS20035</name>
</gene>
<accession>A0A0N4YS12</accession>
<dbReference type="Proteomes" id="UP000271162">
    <property type="component" value="Unassembled WGS sequence"/>
</dbReference>
<dbReference type="EMBL" id="UYSL01024733">
    <property type="protein sequence ID" value="VDL83771.1"/>
    <property type="molecule type" value="Genomic_DNA"/>
</dbReference>
<reference evidence="3" key="1">
    <citation type="submission" date="2017-02" db="UniProtKB">
        <authorList>
            <consortium name="WormBaseParasite"/>
        </authorList>
    </citation>
    <scope>IDENTIFICATION</scope>
</reference>
<protein>
    <submittedName>
        <fullName evidence="3">Secreted protein</fullName>
    </submittedName>
</protein>
<proteinExistence type="predicted"/>
<keyword evidence="2" id="KW-1185">Reference proteome</keyword>
<evidence type="ECO:0000313" key="1">
    <source>
        <dbReference type="EMBL" id="VDL83771.1"/>
    </source>
</evidence>
<dbReference type="AlphaFoldDB" id="A0A0N4YS12"/>
<sequence length="60" mass="7054">MMMPRKKLWLSVIHWLFVSSMRILSPVAVKPRSAYEGPFHCLIVSVIIVYDVIYMNEPFL</sequence>
<evidence type="ECO:0000313" key="2">
    <source>
        <dbReference type="Proteomes" id="UP000271162"/>
    </source>
</evidence>